<dbReference type="EMBL" id="CAJJDM010000022">
    <property type="protein sequence ID" value="CAD8055964.1"/>
    <property type="molecule type" value="Genomic_DNA"/>
</dbReference>
<accession>A0A8S1KYK2</accession>
<proteinExistence type="predicted"/>
<organism evidence="2 3">
    <name type="scientific">Paramecium primaurelia</name>
    <dbReference type="NCBI Taxonomy" id="5886"/>
    <lineage>
        <taxon>Eukaryota</taxon>
        <taxon>Sar</taxon>
        <taxon>Alveolata</taxon>
        <taxon>Ciliophora</taxon>
        <taxon>Intramacronucleata</taxon>
        <taxon>Oligohymenophorea</taxon>
        <taxon>Peniculida</taxon>
        <taxon>Parameciidae</taxon>
        <taxon>Paramecium</taxon>
    </lineage>
</organism>
<evidence type="ECO:0000313" key="3">
    <source>
        <dbReference type="Proteomes" id="UP000688137"/>
    </source>
</evidence>
<comment type="caution">
    <text evidence="2">The sequence shown here is derived from an EMBL/GenBank/DDBJ whole genome shotgun (WGS) entry which is preliminary data.</text>
</comment>
<protein>
    <submittedName>
        <fullName evidence="2">Uncharacterized protein</fullName>
    </submittedName>
</protein>
<feature type="coiled-coil region" evidence="1">
    <location>
        <begin position="117"/>
        <end position="193"/>
    </location>
</feature>
<keyword evidence="1" id="KW-0175">Coiled coil</keyword>
<gene>
    <name evidence="2" type="ORF">PPRIM_AZ9-3.1.T0240066</name>
</gene>
<dbReference type="Proteomes" id="UP000688137">
    <property type="component" value="Unassembled WGS sequence"/>
</dbReference>
<name>A0A8S1KYK2_PARPR</name>
<evidence type="ECO:0000256" key="1">
    <source>
        <dbReference type="SAM" id="Coils"/>
    </source>
</evidence>
<evidence type="ECO:0000313" key="2">
    <source>
        <dbReference type="EMBL" id="CAD8055964.1"/>
    </source>
</evidence>
<sequence length="211" mass="26120">MDQVKAMQQYIIKLKIALTDLQQKIKIQKQHLIRYKYQYNHWKKNQNILKKSYRMKKNKLKFQKSMLMNMKRHQKVYLILNYQNYQIQETKLFRQKNKFEQEQKLAQSKFQKLKLYYQQEKTKKVGLKKQIQQLNLLQTGLRYEINELNQQIEQLKKDIENKQQDLLSTQQLLDKNQDDMKKLTQDLIQLQLNMNILFYYNIQSIIRKRKK</sequence>
<keyword evidence="3" id="KW-1185">Reference proteome</keyword>
<dbReference type="AlphaFoldDB" id="A0A8S1KYK2"/>
<reference evidence="2" key="1">
    <citation type="submission" date="2021-01" db="EMBL/GenBank/DDBJ databases">
        <authorList>
            <consortium name="Genoscope - CEA"/>
            <person name="William W."/>
        </authorList>
    </citation>
    <scope>NUCLEOTIDE SEQUENCE</scope>
</reference>